<dbReference type="EMBL" id="FN554889">
    <property type="protein sequence ID" value="CBG68756.1"/>
    <property type="molecule type" value="Genomic_DNA"/>
</dbReference>
<dbReference type="GeneID" id="24311109"/>
<evidence type="ECO:0000313" key="1">
    <source>
        <dbReference type="EMBL" id="CBG68756.1"/>
    </source>
</evidence>
<dbReference type="KEGG" id="scb:SCAB_16201"/>
<dbReference type="AlphaFoldDB" id="C9ZD28"/>
<dbReference type="eggNOG" id="ENOG5031WCU">
    <property type="taxonomic scope" value="Bacteria"/>
</dbReference>
<name>C9ZD28_STRSW</name>
<dbReference type="RefSeq" id="WP_012999481.1">
    <property type="nucleotide sequence ID" value="NC_013929.1"/>
</dbReference>
<sequence>MSEQSERSETAPGGTRAPVRMCVRCCAITGTPVVVSEVHQGSGPGFTVYACRDCAPHFPRVPDVLSLPPASRRGGGER</sequence>
<reference evidence="1 2" key="1">
    <citation type="journal article" date="2010" name="Mol. Plant Microbe Interact.">
        <title>Streptomyces scabies 87-22 contains a coronafacic acid-like biosynthetic cluster that contributes to plant-microbe interactions.</title>
        <authorList>
            <person name="Bignell D.R."/>
            <person name="Seipke R.F."/>
            <person name="Huguet-Tapia J.C."/>
            <person name="Chambers A.H."/>
            <person name="Parry R.J."/>
            <person name="Loria R."/>
        </authorList>
    </citation>
    <scope>NUCLEOTIDE SEQUENCE [LARGE SCALE GENOMIC DNA]</scope>
    <source>
        <strain evidence="1 2">87.22</strain>
    </source>
</reference>
<evidence type="ECO:0000313" key="2">
    <source>
        <dbReference type="Proteomes" id="UP000001444"/>
    </source>
</evidence>
<keyword evidence="2" id="KW-1185">Reference proteome</keyword>
<gene>
    <name evidence="1" type="ordered locus">SCAB_16201</name>
</gene>
<dbReference type="Proteomes" id="UP000001444">
    <property type="component" value="Chromosome"/>
</dbReference>
<protein>
    <submittedName>
        <fullName evidence="1">Uncharacterized protein</fullName>
    </submittedName>
</protein>
<organism evidence="1 2">
    <name type="scientific">Streptomyces scabiei (strain 87.22)</name>
    <dbReference type="NCBI Taxonomy" id="680198"/>
    <lineage>
        <taxon>Bacteria</taxon>
        <taxon>Bacillati</taxon>
        <taxon>Actinomycetota</taxon>
        <taxon>Actinomycetes</taxon>
        <taxon>Kitasatosporales</taxon>
        <taxon>Streptomycetaceae</taxon>
        <taxon>Streptomyces</taxon>
    </lineage>
</organism>
<accession>C9ZD28</accession>
<dbReference type="STRING" id="680198.SCAB_16201"/>
<proteinExistence type="predicted"/>
<dbReference type="HOGENOM" id="CLU_2620668_0_0_11"/>